<dbReference type="EMBL" id="BLAU01000001">
    <property type="protein sequence ID" value="GET22495.1"/>
    <property type="molecule type" value="Genomic_DNA"/>
</dbReference>
<dbReference type="Proteomes" id="UP000396862">
    <property type="component" value="Unassembled WGS sequence"/>
</dbReference>
<dbReference type="EMBL" id="PYGC01000031">
    <property type="protein sequence ID" value="PSK80101.1"/>
    <property type="molecule type" value="Genomic_DNA"/>
</dbReference>
<proteinExistence type="predicted"/>
<evidence type="ECO:0000313" key="4">
    <source>
        <dbReference type="Proteomes" id="UP000240621"/>
    </source>
</evidence>
<reference evidence="2 5" key="2">
    <citation type="submission" date="2019-10" db="EMBL/GenBank/DDBJ databases">
        <title>Prolixibacter strains distinguished by the presence of nitrate reductase genes were adept at nitrate-dependent anaerobic corrosion of metallic iron and carbon steel.</title>
        <authorList>
            <person name="Iino T."/>
            <person name="Shono N."/>
            <person name="Ito K."/>
            <person name="Nakamura R."/>
            <person name="Sueoka K."/>
            <person name="Harayama S."/>
            <person name="Ohkuma M."/>
        </authorList>
    </citation>
    <scope>NUCLEOTIDE SEQUENCE [LARGE SCALE GENOMIC DNA]</scope>
    <source>
        <strain evidence="2 5">MIC1-1</strain>
    </source>
</reference>
<feature type="transmembrane region" description="Helical" evidence="1">
    <location>
        <begin position="29"/>
        <end position="49"/>
    </location>
</feature>
<keyword evidence="1" id="KW-0472">Membrane</keyword>
<evidence type="ECO:0000313" key="2">
    <source>
        <dbReference type="EMBL" id="GET22495.1"/>
    </source>
</evidence>
<comment type="caution">
    <text evidence="3">The sequence shown here is derived from an EMBL/GenBank/DDBJ whole genome shotgun (WGS) entry which is preliminary data.</text>
</comment>
<evidence type="ECO:0000256" key="1">
    <source>
        <dbReference type="SAM" id="Phobius"/>
    </source>
</evidence>
<keyword evidence="5" id="KW-1185">Reference proteome</keyword>
<evidence type="ECO:0000313" key="3">
    <source>
        <dbReference type="EMBL" id="PSK80101.1"/>
    </source>
</evidence>
<protein>
    <submittedName>
        <fullName evidence="3">Uncharacterized protein</fullName>
    </submittedName>
</protein>
<feature type="transmembrane region" description="Helical" evidence="1">
    <location>
        <begin position="7"/>
        <end position="23"/>
    </location>
</feature>
<reference evidence="3 4" key="1">
    <citation type="submission" date="2018-03" db="EMBL/GenBank/DDBJ databases">
        <title>Genomic Encyclopedia of Archaeal and Bacterial Type Strains, Phase II (KMG-II): from individual species to whole genera.</title>
        <authorList>
            <person name="Goeker M."/>
        </authorList>
    </citation>
    <scope>NUCLEOTIDE SEQUENCE [LARGE SCALE GENOMIC DNA]</scope>
    <source>
        <strain evidence="3 4">DSM 27267</strain>
    </source>
</reference>
<keyword evidence="1" id="KW-1133">Transmembrane helix</keyword>
<dbReference type="RefSeq" id="WP_106544010.1">
    <property type="nucleotide sequence ID" value="NZ_BLAU01000001.1"/>
</dbReference>
<name>A0A2P8C559_9BACT</name>
<organism evidence="3 4">
    <name type="scientific">Prolixibacter denitrificans</name>
    <dbReference type="NCBI Taxonomy" id="1541063"/>
    <lineage>
        <taxon>Bacteria</taxon>
        <taxon>Pseudomonadati</taxon>
        <taxon>Bacteroidota</taxon>
        <taxon>Bacteroidia</taxon>
        <taxon>Marinilabiliales</taxon>
        <taxon>Prolixibacteraceae</taxon>
        <taxon>Prolixibacter</taxon>
    </lineage>
</organism>
<dbReference type="Proteomes" id="UP000240621">
    <property type="component" value="Unassembled WGS sequence"/>
</dbReference>
<sequence length="176" mass="20120">MSRNKYFSIILTVIWSALWIFAITTYDLLSIIITSFFEILIVLGLISTYRKKHGIKTEFNPDVFPSIKNGDVKLIAEFLDNSTLKNLTIKSKEIRYSFIISSTGELQYPAVIKTPKEIDKKIIIDAINKLGKWNPASKKGKPVDYKFIGGFYLTVLNGKIFSLTPLHDSEKMYENN</sequence>
<keyword evidence="1" id="KW-0812">Transmembrane</keyword>
<gene>
    <name evidence="3" type="ORF">CLV93_1313</name>
    <name evidence="2" type="ORF">JCM18694_27410</name>
</gene>
<accession>A0A2P8C559</accession>
<evidence type="ECO:0000313" key="5">
    <source>
        <dbReference type="Proteomes" id="UP000396862"/>
    </source>
</evidence>
<dbReference type="AlphaFoldDB" id="A0A2P8C559"/>